<keyword evidence="2" id="KW-1185">Reference proteome</keyword>
<evidence type="ECO:0000313" key="1">
    <source>
        <dbReference type="EMBL" id="SEQ07983.1"/>
    </source>
</evidence>
<dbReference type="Proteomes" id="UP000199021">
    <property type="component" value="Unassembled WGS sequence"/>
</dbReference>
<organism evidence="1 2">
    <name type="scientific">Neolewinella agarilytica</name>
    <dbReference type="NCBI Taxonomy" id="478744"/>
    <lineage>
        <taxon>Bacteria</taxon>
        <taxon>Pseudomonadati</taxon>
        <taxon>Bacteroidota</taxon>
        <taxon>Saprospiria</taxon>
        <taxon>Saprospirales</taxon>
        <taxon>Lewinellaceae</taxon>
        <taxon>Neolewinella</taxon>
    </lineage>
</organism>
<dbReference type="AlphaFoldDB" id="A0A1H9D549"/>
<sequence>MLSHDSINNVVKVLDLAKFCNTSDTTPPNLRAEYNAIKVDNGPTKPKALYLTSTVPERVFTALDAHFATNYVVDFPPYQLERVAPRYGDDGRKAYLTLRGKHISTVRWNQKDRPGSLVFQMNRALDDGAIIAKMTEAAATVANQLQTFADCPLDYAAPVPSSACGTSYGQKTLAQLDTMALKITEGDLPFMEFDKDGLHKAGEYYFHEQGTGGKLYGRKASVWTRGVHVANVLWDARQSSLEGSAKLEITNSTLYDTTLSREAIVDNPVKALNSNVIKPFRADIAFDSPGLMTFLNAVHDRNIEAVRQSAYHKAKKYVSLATDEIEGFSFGSRSAGRFVRCYNKTKELETSKKEYISEFHKINGIEDTVARLEVELKGDYFRTLVGFDWRDLFDREKMVAIGQQALSGWFDWVPANSTDSKRNRRQRVTVVDFSQVKKSEYKRQTPAPVKSDRMERIIVKSLILRAEASTTDAGIIEHLQTAASIAEKNNLWCWMQGKIENIETALTRRARLEERELSKFFKGRCWYEALIEAYGSFQPLNHQTGELASVAPLL</sequence>
<evidence type="ECO:0000313" key="2">
    <source>
        <dbReference type="Proteomes" id="UP000199021"/>
    </source>
</evidence>
<proteinExistence type="predicted"/>
<accession>A0A1H9D549</accession>
<dbReference type="InParanoid" id="A0A1H9D549"/>
<reference evidence="2" key="1">
    <citation type="submission" date="2016-10" db="EMBL/GenBank/DDBJ databases">
        <authorList>
            <person name="Varghese N."/>
            <person name="Submissions S."/>
        </authorList>
    </citation>
    <scope>NUCLEOTIDE SEQUENCE [LARGE SCALE GENOMIC DNA]</scope>
    <source>
        <strain evidence="2">DSM 24740</strain>
    </source>
</reference>
<dbReference type="EMBL" id="FOFB01000005">
    <property type="protein sequence ID" value="SEQ07983.1"/>
    <property type="molecule type" value="Genomic_DNA"/>
</dbReference>
<gene>
    <name evidence="1" type="ORF">SAMN05444359_105131</name>
</gene>
<protein>
    <submittedName>
        <fullName evidence="1">Uncharacterized protein</fullName>
    </submittedName>
</protein>
<name>A0A1H9D549_9BACT</name>